<sequence>MQAILVNLRRRGCSGHHAQFGNTDILHRSKMRRRVQTSRPKSGTCPLDPYTQRAYPVDATHIPRETKPSLASVHTPESKTSGRGVEGRAKAICMYCIMHARHIATRVRESRGMRAMRECFRWPARLGADILVSRKLCWEEDSSHRSYPPMQTPERSCRVVKVGWVPG</sequence>
<dbReference type="EMBL" id="JAESVG020000005">
    <property type="protein sequence ID" value="KAG8627151.1"/>
    <property type="molecule type" value="Genomic_DNA"/>
</dbReference>
<protein>
    <submittedName>
        <fullName evidence="1">Uncharacterized protein</fullName>
    </submittedName>
</protein>
<dbReference type="AlphaFoldDB" id="A0A8K0PEU7"/>
<reference evidence="1" key="1">
    <citation type="submission" date="2021-07" db="EMBL/GenBank/DDBJ databases">
        <title>Elsinoe batatas strain:CRI-CJ2 Genome sequencing and assembly.</title>
        <authorList>
            <person name="Huang L."/>
        </authorList>
    </citation>
    <scope>NUCLEOTIDE SEQUENCE</scope>
    <source>
        <strain evidence="1">CRI-CJ2</strain>
    </source>
</reference>
<evidence type="ECO:0000313" key="1">
    <source>
        <dbReference type="EMBL" id="KAG8627151.1"/>
    </source>
</evidence>
<gene>
    <name evidence="1" type="ORF">KVT40_004634</name>
</gene>
<dbReference type="Proteomes" id="UP000809789">
    <property type="component" value="Unassembled WGS sequence"/>
</dbReference>
<name>A0A8K0PEU7_9PEZI</name>
<accession>A0A8K0PEU7</accession>
<organism evidence="1 2">
    <name type="scientific">Elsinoe batatas</name>
    <dbReference type="NCBI Taxonomy" id="2601811"/>
    <lineage>
        <taxon>Eukaryota</taxon>
        <taxon>Fungi</taxon>
        <taxon>Dikarya</taxon>
        <taxon>Ascomycota</taxon>
        <taxon>Pezizomycotina</taxon>
        <taxon>Dothideomycetes</taxon>
        <taxon>Dothideomycetidae</taxon>
        <taxon>Myriangiales</taxon>
        <taxon>Elsinoaceae</taxon>
        <taxon>Elsinoe</taxon>
    </lineage>
</organism>
<evidence type="ECO:0000313" key="2">
    <source>
        <dbReference type="Proteomes" id="UP000809789"/>
    </source>
</evidence>
<comment type="caution">
    <text evidence="1">The sequence shown here is derived from an EMBL/GenBank/DDBJ whole genome shotgun (WGS) entry which is preliminary data.</text>
</comment>
<dbReference type="OrthoDB" id="10474476at2759"/>
<keyword evidence="2" id="KW-1185">Reference proteome</keyword>
<proteinExistence type="predicted"/>